<keyword evidence="4 6" id="KW-0472">Membrane</keyword>
<organism evidence="8 9">
    <name type="scientific">Thermonema lapsum</name>
    <dbReference type="NCBI Taxonomy" id="28195"/>
    <lineage>
        <taxon>Bacteria</taxon>
        <taxon>Pseudomonadati</taxon>
        <taxon>Bacteroidota</taxon>
        <taxon>Cytophagia</taxon>
        <taxon>Cytophagales</taxon>
        <taxon>Thermonemataceae</taxon>
        <taxon>Thermonema</taxon>
    </lineage>
</organism>
<evidence type="ECO:0000256" key="3">
    <source>
        <dbReference type="ARBA" id="ARBA00022989"/>
    </source>
</evidence>
<proteinExistence type="predicted"/>
<keyword evidence="2 6" id="KW-0812">Transmembrane</keyword>
<gene>
    <name evidence="8" type="ORF">FHS56_000208</name>
</gene>
<feature type="transmembrane region" description="Helical" evidence="6">
    <location>
        <begin position="33"/>
        <end position="57"/>
    </location>
</feature>
<reference evidence="8 9" key="1">
    <citation type="submission" date="2020-03" db="EMBL/GenBank/DDBJ databases">
        <title>Genomic Encyclopedia of Type Strains, Phase IV (KMG-IV): sequencing the most valuable type-strain genomes for metagenomic binning, comparative biology and taxonomic classification.</title>
        <authorList>
            <person name="Goeker M."/>
        </authorList>
    </citation>
    <scope>NUCLEOTIDE SEQUENCE [LARGE SCALE GENOMIC DNA]</scope>
    <source>
        <strain evidence="8 9">DSM 5718</strain>
    </source>
</reference>
<comment type="subcellular location">
    <subcellularLocation>
        <location evidence="1">Membrane</location>
        <topology evidence="1">Single-pass membrane protein</topology>
    </subcellularLocation>
</comment>
<keyword evidence="9" id="KW-1185">Reference proteome</keyword>
<protein>
    <recommendedName>
        <fullName evidence="7">Translocation and assembly module TamB C-terminal domain-containing protein</fullName>
    </recommendedName>
</protein>
<evidence type="ECO:0000256" key="6">
    <source>
        <dbReference type="SAM" id="Phobius"/>
    </source>
</evidence>
<dbReference type="Pfam" id="PF04357">
    <property type="entry name" value="TamB"/>
    <property type="match status" value="1"/>
</dbReference>
<evidence type="ECO:0000256" key="4">
    <source>
        <dbReference type="ARBA" id="ARBA00023136"/>
    </source>
</evidence>
<dbReference type="RefSeq" id="WP_166918032.1">
    <property type="nucleotide sequence ID" value="NZ_JAASRN010000001.1"/>
</dbReference>
<evidence type="ECO:0000256" key="1">
    <source>
        <dbReference type="ARBA" id="ARBA00004167"/>
    </source>
</evidence>
<evidence type="ECO:0000313" key="9">
    <source>
        <dbReference type="Proteomes" id="UP000537126"/>
    </source>
</evidence>
<keyword evidence="3 6" id="KW-1133">Transmembrane helix</keyword>
<dbReference type="InterPro" id="IPR007452">
    <property type="entry name" value="TamB_C"/>
</dbReference>
<sequence>MAFNKREKVEKEYVSENESTPFSRIFKRLLHRWFTLPLFYALLFFFTLAAVLALPIVQSFLAKQAVNYLFQDSHYNAEIERLLINLPNQSVHLRKLHVYDEHFVDLVEVEELRLTFSLPHLLEGEVRIKEAYLANGFFNMHYDIQHEDFNINLLVAEINERFGGQSSSQQPAPFVIDKAYLNNMQFLYHDDRQAPLPKGLFDYAHFQLHNIYGTVLNFRAIADTIQLSTQQLQFHEPKSALHVKSLDTDFHLDAQHMYFDRLHLYLNNSYVGNQVRFSYESIDAMSAFVDSVLLDIHFEDTRIHPADLAAFDEAFAQWQDEWQINGQISGTVRELLWEDAHLRFGNDSYLQGVISIQGLPDIEEAVVEADLPSLSIKTQDLLQYVPPSLHPWLSKIDFIDGELRLDGYVKDFSYSTHLYTGLGEIKSQGNYFYKEEAPDVPHYNFQVDLSGFRLGYLLEQSILGYLTGSMKLAGQGLELYRHDLSFSAKIKELVINQYPYRQLTLSSNSTNALLNCTLHSEDPNAQLHLLLEGTFGEDSLRFAKLKGSIDYIDLQATYWTDTTARLSTQIEGEYTEYQSTDARLDFRKIYFLYGTHTLTPQTLGISYQQQETGGEEKIHLTSDYVDVTLSGHYSSAQLIRYLQEVPYELWLALSKQPQEQKEYYANKKQQASADSLHIQIAAVFTNLNPLLQLFAPNAYLSHNTRLKGNFMQSIDSTVCKIETQTPIDTLLWGSERFYESALDIEIHKARYEPEVLAQLDFASARQEIVGIPTRKLQIHASWYNDAIEFTQYLQADNDTLLSELKLQGALELDEAQQKLYFYDSHITLGGAEWNIEPFRQILFDTGNSRQISFDRFMLSHRGQSIVIDGNMTEATYPHQLLVDFNMVDLRPLTALASVPIGGTLVGSFALRNLYTDLPIIEGEAEIEDLTFQNIYVGYLSSMVGWDAQTESVLFNLDLYNRVDYVFFASGHYRYRTEQVHVVAEMKETELKVLTPFLQDYLSNIGGTVSGKLALRGSLGKPLLAGILDFKQASFKVNYLGTTYSFSDKLYITPDAIRMRRLHLTDDRKGNAVFTGDIYHRYFQDFYLDIQGELKNFLVLNVPPREGELYYGDALVSGNARISGTPENLYLQANARTAYGTKLYIPLYGSQQVAQKDYIVFKDFDKEAGNKSEVKEVKLQNLRMDFNLEITPDAYFEIIFDPRAGDIMRGNGEGKVQMNIDSRGEFSIWGDFYIKEGSYNFTMMNLVNKQFKVRQGSAIYFIGDVYSAELDIKAYYETITPLLPLLSSSNQELNSPEYTRRYPVQVLLHLTGPMLAPDIRFDIDFSEVERSITNPTLRSVLYSFKGRIAGDEQERNRQVFSLILFKKFSAENSFSGISGAGGNTVSELLSNQLSHWMSQVDENLQIDVDLSGWDRQTNNVFHVRLSYTFMNGRLRVTRNGLIDTQNQSATANIVGEWTVEYILTPDGRYRLKMYNKNLNNGVVTALSNSTNTAAGFSILYTRDFSSFLELFSRKKKSKSKPKDPTVIEEQEPTQQEEASDEKEL</sequence>
<accession>A0A846MMS4</accession>
<feature type="domain" description="Translocation and assembly module TamB C-terminal" evidence="7">
    <location>
        <begin position="1064"/>
        <end position="1503"/>
    </location>
</feature>
<evidence type="ECO:0000259" key="7">
    <source>
        <dbReference type="Pfam" id="PF04357"/>
    </source>
</evidence>
<evidence type="ECO:0000256" key="2">
    <source>
        <dbReference type="ARBA" id="ARBA00022692"/>
    </source>
</evidence>
<dbReference type="EMBL" id="JAASRN010000001">
    <property type="protein sequence ID" value="NIK72722.1"/>
    <property type="molecule type" value="Genomic_DNA"/>
</dbReference>
<dbReference type="GO" id="GO:0009306">
    <property type="term" value="P:protein secretion"/>
    <property type="evidence" value="ECO:0007669"/>
    <property type="project" value="InterPro"/>
</dbReference>
<evidence type="ECO:0000313" key="8">
    <source>
        <dbReference type="EMBL" id="NIK72722.1"/>
    </source>
</evidence>
<feature type="region of interest" description="Disordered" evidence="5">
    <location>
        <begin position="1512"/>
        <end position="1543"/>
    </location>
</feature>
<name>A0A846MMS4_9BACT</name>
<dbReference type="GO" id="GO:0005886">
    <property type="term" value="C:plasma membrane"/>
    <property type="evidence" value="ECO:0007669"/>
    <property type="project" value="InterPro"/>
</dbReference>
<dbReference type="Proteomes" id="UP000537126">
    <property type="component" value="Unassembled WGS sequence"/>
</dbReference>
<comment type="caution">
    <text evidence="8">The sequence shown here is derived from an EMBL/GenBank/DDBJ whole genome shotgun (WGS) entry which is preliminary data.</text>
</comment>
<evidence type="ECO:0000256" key="5">
    <source>
        <dbReference type="SAM" id="MobiDB-lite"/>
    </source>
</evidence>